<keyword evidence="1" id="KW-0812">Transmembrane</keyword>
<keyword evidence="3" id="KW-1185">Reference proteome</keyword>
<protein>
    <submittedName>
        <fullName evidence="2">Uncharacterized protein</fullName>
    </submittedName>
</protein>
<evidence type="ECO:0000313" key="3">
    <source>
        <dbReference type="Proteomes" id="UP000179797"/>
    </source>
</evidence>
<feature type="transmembrane region" description="Helical" evidence="1">
    <location>
        <begin position="44"/>
        <end position="62"/>
    </location>
</feature>
<sequence>MYVVTHYLNSQLPFVFACIGAVILSILSHYYISIGVKEMTNFKTLTSSFVIGGVLVSSIFFCEFKGVEIVTHETMVNTSKVESISNQLGVFRTQLGEVSLKRDWRSIEQKRTIEKQIKDLGVVLHEEKEKVNQATLKASERSNEFRFFSIVLVALSMLASSCISNGLETVSETVSKTVKQAKLNEFEALAKPLDKPFNLLDSTERIRLASDYIRTTNEAPHNVLMKKFKLSPKQVKEAKILAGYTLKEEGQKVIGF</sequence>
<dbReference type="EMBL" id="JRYR02000001">
    <property type="protein sequence ID" value="OHX66737.1"/>
    <property type="molecule type" value="Genomic_DNA"/>
</dbReference>
<evidence type="ECO:0000256" key="1">
    <source>
        <dbReference type="SAM" id="Phobius"/>
    </source>
</evidence>
<gene>
    <name evidence="2" type="ORF">NH26_10390</name>
</gene>
<keyword evidence="1" id="KW-0472">Membrane</keyword>
<comment type="caution">
    <text evidence="2">The sequence shown here is derived from an EMBL/GenBank/DDBJ whole genome shotgun (WGS) entry which is preliminary data.</text>
</comment>
<evidence type="ECO:0000313" key="2">
    <source>
        <dbReference type="EMBL" id="OHX66737.1"/>
    </source>
</evidence>
<feature type="transmembrane region" description="Helical" evidence="1">
    <location>
        <begin position="12"/>
        <end position="32"/>
    </location>
</feature>
<accession>A0A1S1Z0G9</accession>
<dbReference type="AlphaFoldDB" id="A0A1S1Z0G9"/>
<reference evidence="2 3" key="1">
    <citation type="journal article" date="2012" name="Int. J. Syst. Evol. Microbiol.">
        <title>Flammeovirga pacifica sp. nov., isolated from deep-sea sediment.</title>
        <authorList>
            <person name="Xu H."/>
            <person name="Fu Y."/>
            <person name="Yang N."/>
            <person name="Ding Z."/>
            <person name="Lai Q."/>
            <person name="Zeng R."/>
        </authorList>
    </citation>
    <scope>NUCLEOTIDE SEQUENCE [LARGE SCALE GENOMIC DNA]</scope>
    <source>
        <strain evidence="3">DSM 24597 / LMG 26175 / WPAGA1</strain>
    </source>
</reference>
<keyword evidence="1" id="KW-1133">Transmembrane helix</keyword>
<name>A0A1S1Z0G9_FLAPC</name>
<proteinExistence type="predicted"/>
<dbReference type="Proteomes" id="UP000179797">
    <property type="component" value="Unassembled WGS sequence"/>
</dbReference>
<organism evidence="2 3">
    <name type="scientific">Flammeovirga pacifica</name>
    <dbReference type="NCBI Taxonomy" id="915059"/>
    <lineage>
        <taxon>Bacteria</taxon>
        <taxon>Pseudomonadati</taxon>
        <taxon>Bacteroidota</taxon>
        <taxon>Cytophagia</taxon>
        <taxon>Cytophagales</taxon>
        <taxon>Flammeovirgaceae</taxon>
        <taxon>Flammeovirga</taxon>
    </lineage>
</organism>